<protein>
    <submittedName>
        <fullName evidence="1">Uncharacterized protein</fullName>
    </submittedName>
</protein>
<keyword evidence="2" id="KW-1185">Reference proteome</keyword>
<dbReference type="AlphaFoldDB" id="A0A8J3C2B8"/>
<reference evidence="1" key="2">
    <citation type="submission" date="2020-09" db="EMBL/GenBank/DDBJ databases">
        <authorList>
            <person name="Sun Q."/>
            <person name="Zhou Y."/>
        </authorList>
    </citation>
    <scope>NUCLEOTIDE SEQUENCE</scope>
    <source>
        <strain evidence="1">CGMCC 4.7299</strain>
    </source>
</reference>
<comment type="caution">
    <text evidence="1">The sequence shown here is derived from an EMBL/GenBank/DDBJ whole genome shotgun (WGS) entry which is preliminary data.</text>
</comment>
<name>A0A8J3C2B8_9ACTN</name>
<evidence type="ECO:0000313" key="2">
    <source>
        <dbReference type="Proteomes" id="UP000656042"/>
    </source>
</evidence>
<proteinExistence type="predicted"/>
<organism evidence="1 2">
    <name type="scientific">Mangrovihabitans endophyticus</name>
    <dbReference type="NCBI Taxonomy" id="1751298"/>
    <lineage>
        <taxon>Bacteria</taxon>
        <taxon>Bacillati</taxon>
        <taxon>Actinomycetota</taxon>
        <taxon>Actinomycetes</taxon>
        <taxon>Micromonosporales</taxon>
        <taxon>Micromonosporaceae</taxon>
        <taxon>Mangrovihabitans</taxon>
    </lineage>
</organism>
<gene>
    <name evidence="1" type="ORF">GCM10012284_34110</name>
</gene>
<accession>A0A8J3C2B8</accession>
<dbReference type="Proteomes" id="UP000656042">
    <property type="component" value="Unassembled WGS sequence"/>
</dbReference>
<reference evidence="1" key="1">
    <citation type="journal article" date="2014" name="Int. J. Syst. Evol. Microbiol.">
        <title>Complete genome sequence of Corynebacterium casei LMG S-19264T (=DSM 44701T), isolated from a smear-ripened cheese.</title>
        <authorList>
            <consortium name="US DOE Joint Genome Institute (JGI-PGF)"/>
            <person name="Walter F."/>
            <person name="Albersmeier A."/>
            <person name="Kalinowski J."/>
            <person name="Ruckert C."/>
        </authorList>
    </citation>
    <scope>NUCLEOTIDE SEQUENCE</scope>
    <source>
        <strain evidence="1">CGMCC 4.7299</strain>
    </source>
</reference>
<dbReference type="EMBL" id="BMMX01000014">
    <property type="protein sequence ID" value="GGK97004.1"/>
    <property type="molecule type" value="Genomic_DNA"/>
</dbReference>
<evidence type="ECO:0000313" key="1">
    <source>
        <dbReference type="EMBL" id="GGK97004.1"/>
    </source>
</evidence>
<sequence length="85" mass="9204">MGTTGFPDDSDIDIPIDDRDEGERLAHALADRIHMVAVEDSELAQRLVDQLFVGLDRATDGTFREHLDGAARGLADRALAVSSRG</sequence>